<gene>
    <name evidence="1" type="ORF">EDC22_103333</name>
</gene>
<proteinExistence type="predicted"/>
<organism evidence="1 2">
    <name type="scientific">Tepidamorphus gemmatus</name>
    <dbReference type="NCBI Taxonomy" id="747076"/>
    <lineage>
        <taxon>Bacteria</taxon>
        <taxon>Pseudomonadati</taxon>
        <taxon>Pseudomonadota</taxon>
        <taxon>Alphaproteobacteria</taxon>
        <taxon>Hyphomicrobiales</taxon>
        <taxon>Tepidamorphaceae</taxon>
        <taxon>Tepidamorphus</taxon>
    </lineage>
</organism>
<dbReference type="AlphaFoldDB" id="A0A4R3MED4"/>
<dbReference type="Proteomes" id="UP000295678">
    <property type="component" value="Unassembled WGS sequence"/>
</dbReference>
<sequence length="92" mass="9422">MAGHSAVMQAQTTVWFQAVGVTGTTTLTDGSLDAIGAARPLPGLLPATGIDELPLSGTGHRDGRGPDCGKDAAGFLARRRPCWFGGLDWATA</sequence>
<reference evidence="1 2" key="1">
    <citation type="submission" date="2019-03" db="EMBL/GenBank/DDBJ databases">
        <title>Genomic Encyclopedia of Type Strains, Phase IV (KMG-IV): sequencing the most valuable type-strain genomes for metagenomic binning, comparative biology and taxonomic classification.</title>
        <authorList>
            <person name="Goeker M."/>
        </authorList>
    </citation>
    <scope>NUCLEOTIDE SEQUENCE [LARGE SCALE GENOMIC DNA]</scope>
    <source>
        <strain evidence="1 2">DSM 19345</strain>
    </source>
</reference>
<protein>
    <submittedName>
        <fullName evidence="1">Uncharacterized protein</fullName>
    </submittedName>
</protein>
<dbReference type="EMBL" id="SMAK01000003">
    <property type="protein sequence ID" value="TCT12020.1"/>
    <property type="molecule type" value="Genomic_DNA"/>
</dbReference>
<keyword evidence="2" id="KW-1185">Reference proteome</keyword>
<evidence type="ECO:0000313" key="2">
    <source>
        <dbReference type="Proteomes" id="UP000295678"/>
    </source>
</evidence>
<name>A0A4R3MED4_9HYPH</name>
<accession>A0A4R3MED4</accession>
<comment type="caution">
    <text evidence="1">The sequence shown here is derived from an EMBL/GenBank/DDBJ whole genome shotgun (WGS) entry which is preliminary data.</text>
</comment>
<evidence type="ECO:0000313" key="1">
    <source>
        <dbReference type="EMBL" id="TCT12020.1"/>
    </source>
</evidence>